<evidence type="ECO:0000313" key="8">
    <source>
        <dbReference type="Proteomes" id="UP000231932"/>
    </source>
</evidence>
<feature type="transmembrane region" description="Helical" evidence="6">
    <location>
        <begin position="12"/>
        <end position="32"/>
    </location>
</feature>
<feature type="transmembrane region" description="Helical" evidence="6">
    <location>
        <begin position="82"/>
        <end position="100"/>
    </location>
</feature>
<name>A0A2K8N893_9BACL</name>
<dbReference type="CDD" id="cd06574">
    <property type="entry name" value="TM_PBP1_branched-chain-AA_like"/>
    <property type="match status" value="1"/>
</dbReference>
<sequence>MLDILLTAVREGLLFGIMAMGVFLTFRVLNFADLTVDGTFALGAATYAAVVISGGSVWVGIALALAGGFAAGAVTGLLHTKAGITGLLSGILTMIALYSINLRIMGRPNIPLLSGQGILGVFEPLGLSPDASAWVVFVLFPGVVFVLLVWLFRTKFGYVLRATGDNIQMVRSLGVNPERMEVWGLALSNALVSLSGALVAQYQGFADVGMGIGTIIAGLASVIIGEVFAGSRGMGWLLAGVFLGTFVYRLSIGLALVLGFEPTDLKLLTAIIVFLALTLPAVRKKVRFS</sequence>
<evidence type="ECO:0000256" key="5">
    <source>
        <dbReference type="ARBA" id="ARBA00023136"/>
    </source>
</evidence>
<comment type="subcellular location">
    <subcellularLocation>
        <location evidence="1">Cell membrane</location>
        <topology evidence="1">Multi-pass membrane protein</topology>
    </subcellularLocation>
</comment>
<dbReference type="AlphaFoldDB" id="A0A2K8N893"/>
<dbReference type="PANTHER" id="PTHR32196">
    <property type="entry name" value="ABC TRANSPORTER PERMEASE PROTEIN YPHD-RELATED-RELATED"/>
    <property type="match status" value="1"/>
</dbReference>
<dbReference type="KEGG" id="kyr:CVV65_06580"/>
<evidence type="ECO:0000256" key="3">
    <source>
        <dbReference type="ARBA" id="ARBA00022692"/>
    </source>
</evidence>
<dbReference type="InterPro" id="IPR001851">
    <property type="entry name" value="ABC_transp_permease"/>
</dbReference>
<evidence type="ECO:0000256" key="6">
    <source>
        <dbReference type="SAM" id="Phobius"/>
    </source>
</evidence>
<accession>A0A2K8N893</accession>
<evidence type="ECO:0000256" key="2">
    <source>
        <dbReference type="ARBA" id="ARBA00022475"/>
    </source>
</evidence>
<feature type="transmembrane region" description="Helical" evidence="6">
    <location>
        <begin position="182"/>
        <end position="202"/>
    </location>
</feature>
<reference evidence="8" key="1">
    <citation type="submission" date="2017-11" db="EMBL/GenBank/DDBJ databases">
        <title>Complete Genome Sequence of Kyrpidia sp. Strain EA-1, a thermophilic, hydrogen-oxidizing Bacterium, isolated from the Azores.</title>
        <authorList>
            <person name="Reiner J.E."/>
            <person name="Lapp C.J."/>
            <person name="Bunk B."/>
            <person name="Gescher J."/>
        </authorList>
    </citation>
    <scope>NUCLEOTIDE SEQUENCE [LARGE SCALE GENOMIC DNA]</scope>
    <source>
        <strain evidence="8">EA-1</strain>
    </source>
</reference>
<dbReference type="PANTHER" id="PTHR32196:SF69">
    <property type="entry name" value="BRANCHED-CHAIN AMINO ACID TRANSPORT SYSTEM, PERMEASE PROTEIN"/>
    <property type="match status" value="1"/>
</dbReference>
<feature type="transmembrane region" description="Helical" evidence="6">
    <location>
        <begin position="208"/>
        <end position="229"/>
    </location>
</feature>
<keyword evidence="2" id="KW-1003">Cell membrane</keyword>
<evidence type="ECO:0000256" key="4">
    <source>
        <dbReference type="ARBA" id="ARBA00022989"/>
    </source>
</evidence>
<dbReference type="Pfam" id="PF02653">
    <property type="entry name" value="BPD_transp_2"/>
    <property type="match status" value="1"/>
</dbReference>
<evidence type="ECO:0000256" key="1">
    <source>
        <dbReference type="ARBA" id="ARBA00004651"/>
    </source>
</evidence>
<dbReference type="OrthoDB" id="9778389at2"/>
<feature type="transmembrane region" description="Helical" evidence="6">
    <location>
        <begin position="265"/>
        <end position="282"/>
    </location>
</feature>
<evidence type="ECO:0000313" key="7">
    <source>
        <dbReference type="EMBL" id="ATY84652.1"/>
    </source>
</evidence>
<proteinExistence type="predicted"/>
<keyword evidence="4 6" id="KW-1133">Transmembrane helix</keyword>
<dbReference type="EMBL" id="CP024955">
    <property type="protein sequence ID" value="ATY84652.1"/>
    <property type="molecule type" value="Genomic_DNA"/>
</dbReference>
<protein>
    <submittedName>
        <fullName evidence="7">ABC transporter permease</fullName>
    </submittedName>
</protein>
<keyword evidence="3 6" id="KW-0812">Transmembrane</keyword>
<keyword evidence="5 6" id="KW-0472">Membrane</keyword>
<feature type="transmembrane region" description="Helical" evidence="6">
    <location>
        <begin position="236"/>
        <end position="259"/>
    </location>
</feature>
<feature type="transmembrane region" description="Helical" evidence="6">
    <location>
        <begin position="44"/>
        <end position="70"/>
    </location>
</feature>
<keyword evidence="8" id="KW-1185">Reference proteome</keyword>
<dbReference type="RefSeq" id="WP_100667466.1">
    <property type="nucleotide sequence ID" value="NZ_CP024955.1"/>
</dbReference>
<dbReference type="GO" id="GO:0005886">
    <property type="term" value="C:plasma membrane"/>
    <property type="evidence" value="ECO:0007669"/>
    <property type="project" value="UniProtKB-SubCell"/>
</dbReference>
<gene>
    <name evidence="7" type="ORF">CVV65_06580</name>
</gene>
<organism evidence="7 8">
    <name type="scientific">Kyrpidia spormannii</name>
    <dbReference type="NCBI Taxonomy" id="2055160"/>
    <lineage>
        <taxon>Bacteria</taxon>
        <taxon>Bacillati</taxon>
        <taxon>Bacillota</taxon>
        <taxon>Bacilli</taxon>
        <taxon>Bacillales</taxon>
        <taxon>Alicyclobacillaceae</taxon>
        <taxon>Kyrpidia</taxon>
    </lineage>
</organism>
<dbReference type="Proteomes" id="UP000231932">
    <property type="component" value="Chromosome"/>
</dbReference>
<dbReference type="GO" id="GO:0022857">
    <property type="term" value="F:transmembrane transporter activity"/>
    <property type="evidence" value="ECO:0007669"/>
    <property type="project" value="InterPro"/>
</dbReference>
<feature type="transmembrane region" description="Helical" evidence="6">
    <location>
        <begin position="131"/>
        <end position="152"/>
    </location>
</feature>